<dbReference type="OrthoDB" id="3751033at2759"/>
<dbReference type="EMBL" id="ML976671">
    <property type="protein sequence ID" value="KAF1975338.1"/>
    <property type="molecule type" value="Genomic_DNA"/>
</dbReference>
<feature type="transmembrane region" description="Helical" evidence="1">
    <location>
        <begin position="12"/>
        <end position="37"/>
    </location>
</feature>
<feature type="transmembrane region" description="Helical" evidence="1">
    <location>
        <begin position="43"/>
        <end position="62"/>
    </location>
</feature>
<evidence type="ECO:0000313" key="3">
    <source>
        <dbReference type="Proteomes" id="UP000800036"/>
    </source>
</evidence>
<keyword evidence="1" id="KW-1133">Transmembrane helix</keyword>
<proteinExistence type="predicted"/>
<organism evidence="2 3">
    <name type="scientific">Bimuria novae-zelandiae CBS 107.79</name>
    <dbReference type="NCBI Taxonomy" id="1447943"/>
    <lineage>
        <taxon>Eukaryota</taxon>
        <taxon>Fungi</taxon>
        <taxon>Dikarya</taxon>
        <taxon>Ascomycota</taxon>
        <taxon>Pezizomycotina</taxon>
        <taxon>Dothideomycetes</taxon>
        <taxon>Pleosporomycetidae</taxon>
        <taxon>Pleosporales</taxon>
        <taxon>Massarineae</taxon>
        <taxon>Didymosphaeriaceae</taxon>
        <taxon>Bimuria</taxon>
    </lineage>
</organism>
<dbReference type="AlphaFoldDB" id="A0A6A5VEW6"/>
<protein>
    <submittedName>
        <fullName evidence="2">Uncharacterized protein</fullName>
    </submittedName>
</protein>
<keyword evidence="1" id="KW-0812">Transmembrane</keyword>
<accession>A0A6A5VEW6</accession>
<name>A0A6A5VEW6_9PLEO</name>
<dbReference type="Proteomes" id="UP000800036">
    <property type="component" value="Unassembled WGS sequence"/>
</dbReference>
<evidence type="ECO:0000256" key="1">
    <source>
        <dbReference type="SAM" id="Phobius"/>
    </source>
</evidence>
<gene>
    <name evidence="2" type="ORF">BU23DRAFT_459374</name>
</gene>
<keyword evidence="3" id="KW-1185">Reference proteome</keyword>
<feature type="non-terminal residue" evidence="2">
    <location>
        <position position="1"/>
    </location>
</feature>
<keyword evidence="1" id="KW-0472">Membrane</keyword>
<evidence type="ECO:0000313" key="2">
    <source>
        <dbReference type="EMBL" id="KAF1975338.1"/>
    </source>
</evidence>
<sequence length="80" mass="9180">SLTKYKRVTQSILALKIYSIVSSVNITITILITLNIVIERLSLLLIVLIIYTNLYSLYECLIKLKITNKKHFIINIIALC</sequence>
<reference evidence="2" key="1">
    <citation type="journal article" date="2020" name="Stud. Mycol.">
        <title>101 Dothideomycetes genomes: a test case for predicting lifestyles and emergence of pathogens.</title>
        <authorList>
            <person name="Haridas S."/>
            <person name="Albert R."/>
            <person name="Binder M."/>
            <person name="Bloem J."/>
            <person name="Labutti K."/>
            <person name="Salamov A."/>
            <person name="Andreopoulos B."/>
            <person name="Baker S."/>
            <person name="Barry K."/>
            <person name="Bills G."/>
            <person name="Bluhm B."/>
            <person name="Cannon C."/>
            <person name="Castanera R."/>
            <person name="Culley D."/>
            <person name="Daum C."/>
            <person name="Ezra D."/>
            <person name="Gonzalez J."/>
            <person name="Henrissat B."/>
            <person name="Kuo A."/>
            <person name="Liang C."/>
            <person name="Lipzen A."/>
            <person name="Lutzoni F."/>
            <person name="Magnuson J."/>
            <person name="Mondo S."/>
            <person name="Nolan M."/>
            <person name="Ohm R."/>
            <person name="Pangilinan J."/>
            <person name="Park H.-J."/>
            <person name="Ramirez L."/>
            <person name="Alfaro M."/>
            <person name="Sun H."/>
            <person name="Tritt A."/>
            <person name="Yoshinaga Y."/>
            <person name="Zwiers L.-H."/>
            <person name="Turgeon B."/>
            <person name="Goodwin S."/>
            <person name="Spatafora J."/>
            <person name="Crous P."/>
            <person name="Grigoriev I."/>
        </authorList>
    </citation>
    <scope>NUCLEOTIDE SEQUENCE</scope>
    <source>
        <strain evidence="2">CBS 107.79</strain>
    </source>
</reference>